<evidence type="ECO:0000313" key="7">
    <source>
        <dbReference type="Proteomes" id="UP000281647"/>
    </source>
</evidence>
<dbReference type="SUPFAM" id="SSF53850">
    <property type="entry name" value="Periplasmic binding protein-like II"/>
    <property type="match status" value="1"/>
</dbReference>
<evidence type="ECO:0000313" key="6">
    <source>
        <dbReference type="EMBL" id="RUM99523.1"/>
    </source>
</evidence>
<protein>
    <submittedName>
        <fullName evidence="6">LysR family transcriptional regulator</fullName>
    </submittedName>
</protein>
<dbReference type="Proteomes" id="UP000281647">
    <property type="component" value="Unassembled WGS sequence"/>
</dbReference>
<dbReference type="PRINTS" id="PR00039">
    <property type="entry name" value="HTHLYSR"/>
</dbReference>
<name>A0A432VBP9_9HYPH</name>
<dbReference type="EMBL" id="RKST01000001">
    <property type="protein sequence ID" value="RUM99523.1"/>
    <property type="molecule type" value="Genomic_DNA"/>
</dbReference>
<evidence type="ECO:0000256" key="1">
    <source>
        <dbReference type="ARBA" id="ARBA00009437"/>
    </source>
</evidence>
<dbReference type="PANTHER" id="PTHR30427:SF1">
    <property type="entry name" value="TRANSCRIPTIONAL ACTIVATOR PROTEIN LYSR"/>
    <property type="match status" value="1"/>
</dbReference>
<dbReference type="InterPro" id="IPR036390">
    <property type="entry name" value="WH_DNA-bd_sf"/>
</dbReference>
<organism evidence="6 7">
    <name type="scientific">Borborobacter arsenicus</name>
    <dbReference type="NCBI Taxonomy" id="1851146"/>
    <lineage>
        <taxon>Bacteria</taxon>
        <taxon>Pseudomonadati</taxon>
        <taxon>Pseudomonadota</taxon>
        <taxon>Alphaproteobacteria</taxon>
        <taxon>Hyphomicrobiales</taxon>
        <taxon>Phyllobacteriaceae</taxon>
        <taxon>Borborobacter</taxon>
    </lineage>
</organism>
<comment type="similarity">
    <text evidence="1">Belongs to the LysR transcriptional regulatory family.</text>
</comment>
<dbReference type="SUPFAM" id="SSF46785">
    <property type="entry name" value="Winged helix' DNA-binding domain"/>
    <property type="match status" value="1"/>
</dbReference>
<dbReference type="InterPro" id="IPR000847">
    <property type="entry name" value="LysR_HTH_N"/>
</dbReference>
<dbReference type="PROSITE" id="PS50931">
    <property type="entry name" value="HTH_LYSR"/>
    <property type="match status" value="1"/>
</dbReference>
<accession>A0A432VBP9</accession>
<keyword evidence="2" id="KW-0805">Transcription regulation</keyword>
<dbReference type="RefSeq" id="WP_128625763.1">
    <property type="nucleotide sequence ID" value="NZ_RKST01000001.1"/>
</dbReference>
<dbReference type="GO" id="GO:0010628">
    <property type="term" value="P:positive regulation of gene expression"/>
    <property type="evidence" value="ECO:0007669"/>
    <property type="project" value="TreeGrafter"/>
</dbReference>
<evidence type="ECO:0000256" key="4">
    <source>
        <dbReference type="ARBA" id="ARBA00023163"/>
    </source>
</evidence>
<dbReference type="GO" id="GO:0003700">
    <property type="term" value="F:DNA-binding transcription factor activity"/>
    <property type="evidence" value="ECO:0007669"/>
    <property type="project" value="InterPro"/>
</dbReference>
<proteinExistence type="inferred from homology"/>
<dbReference type="PANTHER" id="PTHR30427">
    <property type="entry name" value="TRANSCRIPTIONAL ACTIVATOR PROTEIN LYSR"/>
    <property type="match status" value="1"/>
</dbReference>
<evidence type="ECO:0000259" key="5">
    <source>
        <dbReference type="PROSITE" id="PS50931"/>
    </source>
</evidence>
<keyword evidence="4" id="KW-0804">Transcription</keyword>
<reference evidence="6 7" key="1">
    <citation type="submission" date="2018-11" db="EMBL/GenBank/DDBJ databases">
        <title>Pseudaminobacter arsenicus sp. nov., an arsenic-resistant bacterium isolated from arsenic-rich aquifers.</title>
        <authorList>
            <person name="Mu Y."/>
        </authorList>
    </citation>
    <scope>NUCLEOTIDE SEQUENCE [LARGE SCALE GENOMIC DNA]</scope>
    <source>
        <strain evidence="6 7">CB3</strain>
    </source>
</reference>
<dbReference type="AlphaFoldDB" id="A0A432VBP9"/>
<dbReference type="InterPro" id="IPR036388">
    <property type="entry name" value="WH-like_DNA-bd_sf"/>
</dbReference>
<keyword evidence="3" id="KW-0238">DNA-binding</keyword>
<evidence type="ECO:0000256" key="2">
    <source>
        <dbReference type="ARBA" id="ARBA00023015"/>
    </source>
</evidence>
<dbReference type="OrthoDB" id="7260751at2"/>
<sequence length="297" mass="32795">MNFREIVAFRAVIFTNSITRAAEVLNVTQPAVSMLISNLEESLGFKLFERRQGRIFPTPEALLLADEAEKTFESLSNLKRRADQIARRGVGSLRIASIYGPAMHLLPCVAAAFSRSHPEVNVSIVTRESKRIQEWMATQHYDLGIAEMPTEPNPLLHFEALPQRLVCVLPAGHPLADREILTPGILDGQPIVTMPVWHHSTVSLERAFAEAGARFNRAFEVDMFSVALELVAHGAGLALADPINLLAAQSDAIAVRPFEPVIHFDLALFFPAQRARSLVAEEFAHLLRKELASVPGL</sequence>
<dbReference type="Gene3D" id="3.40.190.290">
    <property type="match status" value="1"/>
</dbReference>
<dbReference type="Gene3D" id="1.10.10.10">
    <property type="entry name" value="Winged helix-like DNA-binding domain superfamily/Winged helix DNA-binding domain"/>
    <property type="match status" value="1"/>
</dbReference>
<evidence type="ECO:0000256" key="3">
    <source>
        <dbReference type="ARBA" id="ARBA00023125"/>
    </source>
</evidence>
<keyword evidence="7" id="KW-1185">Reference proteome</keyword>
<dbReference type="Pfam" id="PF03466">
    <property type="entry name" value="LysR_substrate"/>
    <property type="match status" value="1"/>
</dbReference>
<feature type="domain" description="HTH lysR-type" evidence="5">
    <location>
        <begin position="1"/>
        <end position="58"/>
    </location>
</feature>
<dbReference type="Pfam" id="PF00126">
    <property type="entry name" value="HTH_1"/>
    <property type="match status" value="1"/>
</dbReference>
<dbReference type="InterPro" id="IPR005119">
    <property type="entry name" value="LysR_subst-bd"/>
</dbReference>
<comment type="caution">
    <text evidence="6">The sequence shown here is derived from an EMBL/GenBank/DDBJ whole genome shotgun (WGS) entry which is preliminary data.</text>
</comment>
<gene>
    <name evidence="6" type="ORF">EET67_01060</name>
</gene>
<dbReference type="GO" id="GO:0043565">
    <property type="term" value="F:sequence-specific DNA binding"/>
    <property type="evidence" value="ECO:0007669"/>
    <property type="project" value="TreeGrafter"/>
</dbReference>